<reference evidence="4 5" key="1">
    <citation type="submission" date="2022-08" db="EMBL/GenBank/DDBJ databases">
        <title>Reclassification of Massilia species as members of the genera Telluria, Duganella, Pseudoduganella, Mokoshia gen. nov. and Zemynaea gen. nov. using orthogonal and non-orthogonal genome-based approaches.</title>
        <authorList>
            <person name="Bowman J.P."/>
        </authorList>
    </citation>
    <scope>NUCLEOTIDE SEQUENCE [LARGE SCALE GENOMIC DNA]</scope>
    <source>
        <strain evidence="4 5">JCM 31607</strain>
    </source>
</reference>
<name>A0ABT2BHN2_9BURK</name>
<dbReference type="PANTHER" id="PTHR21340:SF0">
    <property type="entry name" value="BIS(5'-NUCLEOSYL)-TETRAPHOSPHATASE [ASYMMETRICAL]"/>
    <property type="match status" value="1"/>
</dbReference>
<dbReference type="PROSITE" id="PS51462">
    <property type="entry name" value="NUDIX"/>
    <property type="match status" value="1"/>
</dbReference>
<evidence type="ECO:0000256" key="2">
    <source>
        <dbReference type="ARBA" id="ARBA00022801"/>
    </source>
</evidence>
<dbReference type="InterPro" id="IPR015797">
    <property type="entry name" value="NUDIX_hydrolase-like_dom_sf"/>
</dbReference>
<comment type="caution">
    <text evidence="4">The sequence shown here is derived from an EMBL/GenBank/DDBJ whole genome shotgun (WGS) entry which is preliminary data.</text>
</comment>
<dbReference type="InterPro" id="IPR000086">
    <property type="entry name" value="NUDIX_hydrolase_dom"/>
</dbReference>
<evidence type="ECO:0000259" key="3">
    <source>
        <dbReference type="PROSITE" id="PS51462"/>
    </source>
</evidence>
<dbReference type="RefSeq" id="WP_258855697.1">
    <property type="nucleotide sequence ID" value="NZ_JANUGV010000001.1"/>
</dbReference>
<proteinExistence type="predicted"/>
<organism evidence="4 5">
    <name type="scientific">Massilia solisilvae</name>
    <dbReference type="NCBI Taxonomy" id="1811225"/>
    <lineage>
        <taxon>Bacteria</taxon>
        <taxon>Pseudomonadati</taxon>
        <taxon>Pseudomonadota</taxon>
        <taxon>Betaproteobacteria</taxon>
        <taxon>Burkholderiales</taxon>
        <taxon>Oxalobacteraceae</taxon>
        <taxon>Telluria group</taxon>
        <taxon>Massilia</taxon>
    </lineage>
</organism>
<evidence type="ECO:0000256" key="1">
    <source>
        <dbReference type="ARBA" id="ARBA00001946"/>
    </source>
</evidence>
<dbReference type="CDD" id="cd02883">
    <property type="entry name" value="NUDIX_Hydrolase"/>
    <property type="match status" value="1"/>
</dbReference>
<dbReference type="PROSITE" id="PS00893">
    <property type="entry name" value="NUDIX_BOX"/>
    <property type="match status" value="1"/>
</dbReference>
<evidence type="ECO:0000313" key="5">
    <source>
        <dbReference type="Proteomes" id="UP001205861"/>
    </source>
</evidence>
<dbReference type="Gene3D" id="3.90.79.10">
    <property type="entry name" value="Nucleoside Triphosphate Pyrophosphohydrolase"/>
    <property type="match status" value="1"/>
</dbReference>
<dbReference type="SUPFAM" id="SSF55811">
    <property type="entry name" value="Nudix"/>
    <property type="match status" value="1"/>
</dbReference>
<keyword evidence="2" id="KW-0378">Hydrolase</keyword>
<dbReference type="Proteomes" id="UP001205861">
    <property type="component" value="Unassembled WGS sequence"/>
</dbReference>
<feature type="domain" description="Nudix hydrolase" evidence="3">
    <location>
        <begin position="2"/>
        <end position="140"/>
    </location>
</feature>
<evidence type="ECO:0000313" key="4">
    <source>
        <dbReference type="EMBL" id="MCS0608021.1"/>
    </source>
</evidence>
<keyword evidence="5" id="KW-1185">Reference proteome</keyword>
<dbReference type="InterPro" id="IPR051325">
    <property type="entry name" value="Nudix_hydrolase_domain"/>
</dbReference>
<protein>
    <submittedName>
        <fullName evidence="4">NUDIX domain-containing protein</fullName>
    </submittedName>
</protein>
<sequence length="140" mass="15685">MSAGVSCGVLVVSPRRELLLCHVTHTAKWDIPKGMRDAHESTLEAAMRELYEEAGIAFAPARFEDLGEFAYRPAKRLHLYKVAAQDTLESLEQLACTSFFPHRVTGKPTPEVDAFRWAGRGEIAALCWPRMAQVLLSLDW</sequence>
<dbReference type="Pfam" id="PF00293">
    <property type="entry name" value="NUDIX"/>
    <property type="match status" value="1"/>
</dbReference>
<dbReference type="InterPro" id="IPR020084">
    <property type="entry name" value="NUDIX_hydrolase_CS"/>
</dbReference>
<accession>A0ABT2BHN2</accession>
<comment type="cofactor">
    <cofactor evidence="1">
        <name>Mg(2+)</name>
        <dbReference type="ChEBI" id="CHEBI:18420"/>
    </cofactor>
</comment>
<dbReference type="EMBL" id="JANUGV010000001">
    <property type="protein sequence ID" value="MCS0608021.1"/>
    <property type="molecule type" value="Genomic_DNA"/>
</dbReference>
<dbReference type="PANTHER" id="PTHR21340">
    <property type="entry name" value="DIADENOSINE 5,5-P1,P4-TETRAPHOSPHATE PYROPHOSPHOHYDROLASE MUTT"/>
    <property type="match status" value="1"/>
</dbReference>
<gene>
    <name evidence="4" type="ORF">NX773_07585</name>
</gene>